<dbReference type="RefSeq" id="WP_261851299.1">
    <property type="nucleotide sequence ID" value="NZ_BQXY01000001.1"/>
</dbReference>
<name>A0A9W5Y0B2_9CLOT</name>
<feature type="transmembrane region" description="Helical" evidence="1">
    <location>
        <begin position="20"/>
        <end position="39"/>
    </location>
</feature>
<evidence type="ECO:0000313" key="2">
    <source>
        <dbReference type="EMBL" id="GKU24283.1"/>
    </source>
</evidence>
<comment type="caution">
    <text evidence="2">The sequence shown here is derived from an EMBL/GenBank/DDBJ whole genome shotgun (WGS) entry which is preliminary data.</text>
</comment>
<keyword evidence="1" id="KW-1133">Transmembrane helix</keyword>
<feature type="transmembrane region" description="Helical" evidence="1">
    <location>
        <begin position="45"/>
        <end position="65"/>
    </location>
</feature>
<dbReference type="AlphaFoldDB" id="A0A9W5Y0B2"/>
<protein>
    <submittedName>
        <fullName evidence="2">Uncharacterized protein</fullName>
    </submittedName>
</protein>
<keyword evidence="3" id="KW-1185">Reference proteome</keyword>
<accession>A0A9W5Y0B2</accession>
<feature type="transmembrane region" description="Helical" evidence="1">
    <location>
        <begin position="77"/>
        <end position="96"/>
    </location>
</feature>
<evidence type="ECO:0000256" key="1">
    <source>
        <dbReference type="SAM" id="Phobius"/>
    </source>
</evidence>
<keyword evidence="1" id="KW-0812">Transmembrane</keyword>
<reference evidence="2" key="1">
    <citation type="journal article" date="2023" name="Int. J. Syst. Evol. Microbiol.">
        <title>&lt;i&gt;Clostridium folliculivorans&lt;/i&gt; sp. nov., isolated from soil samples of an organic paddy in Japan.</title>
        <authorList>
            <person name="Tazawa J."/>
            <person name="Kobayashi H."/>
            <person name="Tanizawa Y."/>
            <person name="Uchino A."/>
            <person name="Tanaka F."/>
            <person name="Urashima Y."/>
            <person name="Miura S."/>
            <person name="Sakamoto M."/>
            <person name="Ohkuma M."/>
            <person name="Tohno M."/>
        </authorList>
    </citation>
    <scope>NUCLEOTIDE SEQUENCE</scope>
    <source>
        <strain evidence="2">D1-1</strain>
    </source>
</reference>
<keyword evidence="1" id="KW-0472">Membrane</keyword>
<proteinExistence type="predicted"/>
<organism evidence="2 3">
    <name type="scientific">Clostridium folliculivorans</name>
    <dbReference type="NCBI Taxonomy" id="2886038"/>
    <lineage>
        <taxon>Bacteria</taxon>
        <taxon>Bacillati</taxon>
        <taxon>Bacillota</taxon>
        <taxon>Clostridia</taxon>
        <taxon>Eubacteriales</taxon>
        <taxon>Clostridiaceae</taxon>
        <taxon>Clostridium</taxon>
    </lineage>
</organism>
<evidence type="ECO:0000313" key="3">
    <source>
        <dbReference type="Proteomes" id="UP001057868"/>
    </source>
</evidence>
<gene>
    <name evidence="2" type="ORF">CFOLD11_11090</name>
</gene>
<sequence length="97" mass="10785">MKFNKLDLILEVKLRNLNLIFYLIAFLIVIIPGAIVVITDVPFSSAFTKISIGISMFLVLIGKVLSVLKKDKGDKNIAVDMSFIIGILIAFIAYVLR</sequence>
<dbReference type="Proteomes" id="UP001057868">
    <property type="component" value="Unassembled WGS sequence"/>
</dbReference>
<dbReference type="EMBL" id="BQXY01000001">
    <property type="protein sequence ID" value="GKU24283.1"/>
    <property type="molecule type" value="Genomic_DNA"/>
</dbReference>